<dbReference type="SUPFAM" id="SSF51161">
    <property type="entry name" value="Trimeric LpxA-like enzymes"/>
    <property type="match status" value="1"/>
</dbReference>
<feature type="domain" description="Sugar 3,4-ketoisomerase QdtA cupin" evidence="1">
    <location>
        <begin position="1"/>
        <end position="129"/>
    </location>
</feature>
<dbReference type="InterPro" id="IPR014710">
    <property type="entry name" value="RmlC-like_jellyroll"/>
</dbReference>
<dbReference type="GO" id="GO:0016740">
    <property type="term" value="F:transferase activity"/>
    <property type="evidence" value="ECO:0007669"/>
    <property type="project" value="UniProtKB-KW"/>
</dbReference>
<evidence type="ECO:0000313" key="2">
    <source>
        <dbReference type="EMBL" id="SNS43659.1"/>
    </source>
</evidence>
<dbReference type="InterPro" id="IPR050179">
    <property type="entry name" value="Trans_hexapeptide_repeat"/>
</dbReference>
<dbReference type="PANTHER" id="PTHR43300">
    <property type="entry name" value="ACETYLTRANSFERASE"/>
    <property type="match status" value="1"/>
</dbReference>
<evidence type="ECO:0000259" key="1">
    <source>
        <dbReference type="Pfam" id="PF05523"/>
    </source>
</evidence>
<dbReference type="RefSeq" id="WP_089283060.1">
    <property type="nucleotide sequence ID" value="NZ_FZOJ01000010.1"/>
</dbReference>
<keyword evidence="3" id="KW-1185">Reference proteome</keyword>
<dbReference type="InterPro" id="IPR011051">
    <property type="entry name" value="RmlC_Cupin_sf"/>
</dbReference>
<dbReference type="CDD" id="cd03358">
    <property type="entry name" value="LbH_WxcM_N_like"/>
    <property type="match status" value="1"/>
</dbReference>
<protein>
    <submittedName>
        <fullName evidence="2">Acetyltransferase (Isoleucine patch superfamily)</fullName>
    </submittedName>
</protein>
<dbReference type="InterPro" id="IPR001451">
    <property type="entry name" value="Hexapep"/>
</dbReference>
<evidence type="ECO:0000313" key="3">
    <source>
        <dbReference type="Proteomes" id="UP000198304"/>
    </source>
</evidence>
<dbReference type="OrthoDB" id="9795513at2"/>
<dbReference type="Pfam" id="PF05523">
    <property type="entry name" value="FdtA"/>
    <property type="match status" value="1"/>
</dbReference>
<keyword evidence="2" id="KW-0808">Transferase</keyword>
<accession>A0A239EGH8</accession>
<dbReference type="CDD" id="cd20292">
    <property type="entry name" value="cupin_QdtA-like"/>
    <property type="match status" value="1"/>
</dbReference>
<dbReference type="Gene3D" id="2.60.120.10">
    <property type="entry name" value="Jelly Rolls"/>
    <property type="match status" value="1"/>
</dbReference>
<reference evidence="2 3" key="1">
    <citation type="submission" date="2017-06" db="EMBL/GenBank/DDBJ databases">
        <authorList>
            <person name="Kim H.J."/>
            <person name="Triplett B.A."/>
        </authorList>
    </citation>
    <scope>NUCLEOTIDE SEQUENCE [LARGE SCALE GENOMIC DNA]</scope>
    <source>
        <strain evidence="2 3">SCA</strain>
    </source>
</reference>
<dbReference type="Pfam" id="PF14602">
    <property type="entry name" value="Hexapep_2"/>
    <property type="match status" value="1"/>
</dbReference>
<organism evidence="2 3">
    <name type="scientific">Anaerovirgula multivorans</name>
    <dbReference type="NCBI Taxonomy" id="312168"/>
    <lineage>
        <taxon>Bacteria</taxon>
        <taxon>Bacillati</taxon>
        <taxon>Bacillota</taxon>
        <taxon>Clostridia</taxon>
        <taxon>Peptostreptococcales</taxon>
        <taxon>Natronincolaceae</taxon>
        <taxon>Anaerovirgula</taxon>
    </lineage>
</organism>
<dbReference type="EMBL" id="FZOJ01000010">
    <property type="protein sequence ID" value="SNS43659.1"/>
    <property type="molecule type" value="Genomic_DNA"/>
</dbReference>
<dbReference type="InterPro" id="IPR011004">
    <property type="entry name" value="Trimer_LpxA-like_sf"/>
</dbReference>
<dbReference type="SUPFAM" id="SSF51182">
    <property type="entry name" value="RmlC-like cupins"/>
    <property type="match status" value="1"/>
</dbReference>
<dbReference type="PANTHER" id="PTHR43300:SF4">
    <property type="entry name" value="ACYL-[ACYL-CARRIER-PROTEIN]--UDP-N-ACETYLGLUCOSAMINE O-ACYLTRANSFERASE"/>
    <property type="match status" value="1"/>
</dbReference>
<name>A0A239EGH8_9FIRM</name>
<dbReference type="Proteomes" id="UP000198304">
    <property type="component" value="Unassembled WGS sequence"/>
</dbReference>
<dbReference type="InterPro" id="IPR008894">
    <property type="entry name" value="QdtA_cupin_dom"/>
</dbReference>
<sequence>MEVKLFNFKEIGDKRGTLTPIEASKDIPFEIRRVYYMYGTVENARRGYHAHKALKQILICINGSCKVLLDDGKEKTIIELSKRHQGLYIGEYMWREMYDFSKDAVLMVLASDYYDETDYIRDYEIFLTILKDNCQNIDVFIHPKAIVESSNIGSKTKIWAYSHVLSKAVIGKNCNICDHTFIENDVIIGDNVTVKSGVYIWDGVKISNNVFIGPNATFTNDSRPRSKQYPEKFKETIIKEGASIGANATIVAGNTIGKYALIGAGAVVTKNIPDYTMWYGNPAKFKGYICSCGEQLESDFRCPRCKVEHPIKGDIGENENICEIERKAQ</sequence>
<dbReference type="Pfam" id="PF00132">
    <property type="entry name" value="Hexapep"/>
    <property type="match status" value="2"/>
</dbReference>
<proteinExistence type="predicted"/>
<dbReference type="AlphaFoldDB" id="A0A239EGH8"/>
<dbReference type="Gene3D" id="2.160.10.10">
    <property type="entry name" value="Hexapeptide repeat proteins"/>
    <property type="match status" value="1"/>
</dbReference>
<gene>
    <name evidence="2" type="ORF">SAMN05446037_101019</name>
</gene>